<evidence type="ECO:0000313" key="2">
    <source>
        <dbReference type="Proteomes" id="UP000604046"/>
    </source>
</evidence>
<keyword evidence="2" id="KW-1185">Reference proteome</keyword>
<evidence type="ECO:0000313" key="1">
    <source>
        <dbReference type="EMBL" id="CAE7359177.1"/>
    </source>
</evidence>
<accession>A0A812PQ85</accession>
<comment type="caution">
    <text evidence="1">The sequence shown here is derived from an EMBL/GenBank/DDBJ whole genome shotgun (WGS) entry which is preliminary data.</text>
</comment>
<dbReference type="EMBL" id="CAJNDS010002170">
    <property type="protein sequence ID" value="CAE7359177.1"/>
    <property type="molecule type" value="Genomic_DNA"/>
</dbReference>
<organism evidence="1 2">
    <name type="scientific">Symbiodinium natans</name>
    <dbReference type="NCBI Taxonomy" id="878477"/>
    <lineage>
        <taxon>Eukaryota</taxon>
        <taxon>Sar</taxon>
        <taxon>Alveolata</taxon>
        <taxon>Dinophyceae</taxon>
        <taxon>Suessiales</taxon>
        <taxon>Symbiodiniaceae</taxon>
        <taxon>Symbiodinium</taxon>
    </lineage>
</organism>
<gene>
    <name evidence="1" type="ORF">SNAT2548_LOCUS19244</name>
</gene>
<dbReference type="AlphaFoldDB" id="A0A812PQ85"/>
<name>A0A812PQ85_9DINO</name>
<dbReference type="Proteomes" id="UP000604046">
    <property type="component" value="Unassembled WGS sequence"/>
</dbReference>
<proteinExistence type="predicted"/>
<protein>
    <submittedName>
        <fullName evidence="1">Uncharacterized protein</fullName>
    </submittedName>
</protein>
<reference evidence="1" key="1">
    <citation type="submission" date="2021-02" db="EMBL/GenBank/DDBJ databases">
        <authorList>
            <person name="Dougan E. K."/>
            <person name="Rhodes N."/>
            <person name="Thang M."/>
            <person name="Chan C."/>
        </authorList>
    </citation>
    <scope>NUCLEOTIDE SEQUENCE</scope>
</reference>
<sequence>MSILDRLVGEDGHAFAIAAKVCASVLADLRWGIGNPGADTGKFSGHIKHADFAEHLLRLSRKHDASLHAYIRDIKDPQVYVALKARITRAAQIGNCGECANLAACYLFLEPDVMPITLCEHPIVDGVHDDNHCYVTFALGSNPGKEYVLDVWAYLYMRHMNGPEHWKFGFHPKADHPKVAKELYSEWTPGAADPPKPLEKVVFSVEYLQRLQPETLQDALPQAIREQALNRLCKLTGPKEQEFEKALKELHDDIASQVDSAVININIPPPSEPLCSMRASSAKEQLGRMSDAHHADEVLGLSVRKASSDRMTDS</sequence>